<dbReference type="PANTHER" id="PTHR13693">
    <property type="entry name" value="CLASS II AMINOTRANSFERASE/8-AMINO-7-OXONONANOATE SYNTHASE"/>
    <property type="match status" value="1"/>
</dbReference>
<evidence type="ECO:0000256" key="1">
    <source>
        <dbReference type="ARBA" id="ARBA00001933"/>
    </source>
</evidence>
<dbReference type="SUPFAM" id="SSF53383">
    <property type="entry name" value="PLP-dependent transferases"/>
    <property type="match status" value="1"/>
</dbReference>
<dbReference type="PANTHER" id="PTHR13693:SF3">
    <property type="entry name" value="LD36009P"/>
    <property type="match status" value="1"/>
</dbReference>
<comment type="cofactor">
    <cofactor evidence="1 7">
        <name>pyridoxal 5'-phosphate</name>
        <dbReference type="ChEBI" id="CHEBI:597326"/>
    </cofactor>
</comment>
<dbReference type="EMBL" id="MU167269">
    <property type="protein sequence ID" value="KAG0145885.1"/>
    <property type="molecule type" value="Genomic_DNA"/>
</dbReference>
<dbReference type="GO" id="GO:0030170">
    <property type="term" value="F:pyridoxal phosphate binding"/>
    <property type="evidence" value="ECO:0007669"/>
    <property type="project" value="InterPro"/>
</dbReference>
<reference evidence="10" key="1">
    <citation type="submission" date="2013-11" db="EMBL/GenBank/DDBJ databases">
        <title>Genome sequence of the fusiform rust pathogen reveals effectors for host alternation and coevolution with pine.</title>
        <authorList>
            <consortium name="DOE Joint Genome Institute"/>
            <person name="Smith K."/>
            <person name="Pendleton A."/>
            <person name="Kubisiak T."/>
            <person name="Anderson C."/>
            <person name="Salamov A."/>
            <person name="Aerts A."/>
            <person name="Riley R."/>
            <person name="Clum A."/>
            <person name="Lindquist E."/>
            <person name="Ence D."/>
            <person name="Campbell M."/>
            <person name="Kronenberg Z."/>
            <person name="Feau N."/>
            <person name="Dhillon B."/>
            <person name="Hamelin R."/>
            <person name="Burleigh J."/>
            <person name="Smith J."/>
            <person name="Yandell M."/>
            <person name="Nelson C."/>
            <person name="Grigoriev I."/>
            <person name="Davis J."/>
        </authorList>
    </citation>
    <scope>NUCLEOTIDE SEQUENCE</scope>
    <source>
        <strain evidence="10">G11</strain>
    </source>
</reference>
<dbReference type="InterPro" id="IPR015421">
    <property type="entry name" value="PyrdxlP-dep_Trfase_major"/>
</dbReference>
<evidence type="ECO:0000256" key="5">
    <source>
        <dbReference type="ARBA" id="ARBA00022898"/>
    </source>
</evidence>
<keyword evidence="5 7" id="KW-0663">Pyridoxal phosphate</keyword>
<proteinExistence type="inferred from homology"/>
<dbReference type="InterPro" id="IPR004839">
    <property type="entry name" value="Aminotransferase_I/II_large"/>
</dbReference>
<dbReference type="InterPro" id="IPR050087">
    <property type="entry name" value="AON_synthase_class-II"/>
</dbReference>
<accession>A0A9P6TBP8</accession>
<dbReference type="Proteomes" id="UP000886653">
    <property type="component" value="Unassembled WGS sequence"/>
</dbReference>
<keyword evidence="8" id="KW-1133">Transmembrane helix</keyword>
<organism evidence="10 11">
    <name type="scientific">Cronartium quercuum f. sp. fusiforme G11</name>
    <dbReference type="NCBI Taxonomy" id="708437"/>
    <lineage>
        <taxon>Eukaryota</taxon>
        <taxon>Fungi</taxon>
        <taxon>Dikarya</taxon>
        <taxon>Basidiomycota</taxon>
        <taxon>Pucciniomycotina</taxon>
        <taxon>Pucciniomycetes</taxon>
        <taxon>Pucciniales</taxon>
        <taxon>Coleosporiaceae</taxon>
        <taxon>Cronartium</taxon>
    </lineage>
</organism>
<evidence type="ECO:0000313" key="10">
    <source>
        <dbReference type="EMBL" id="KAG0145885.1"/>
    </source>
</evidence>
<dbReference type="AlphaFoldDB" id="A0A9P6TBP8"/>
<dbReference type="GO" id="GO:0016020">
    <property type="term" value="C:membrane"/>
    <property type="evidence" value="ECO:0007669"/>
    <property type="project" value="GOC"/>
</dbReference>
<feature type="transmembrane region" description="Helical" evidence="8">
    <location>
        <begin position="130"/>
        <end position="149"/>
    </location>
</feature>
<dbReference type="Gene3D" id="3.40.640.10">
    <property type="entry name" value="Type I PLP-dependent aspartate aminotransferase-like (Major domain)"/>
    <property type="match status" value="1"/>
</dbReference>
<dbReference type="Pfam" id="PF00155">
    <property type="entry name" value="Aminotran_1_2"/>
    <property type="match status" value="1"/>
</dbReference>
<evidence type="ECO:0000256" key="4">
    <source>
        <dbReference type="ARBA" id="ARBA00022679"/>
    </source>
</evidence>
<feature type="domain" description="Aminotransferase class I/classII large" evidence="9">
    <location>
        <begin position="229"/>
        <end position="601"/>
    </location>
</feature>
<dbReference type="InterPro" id="IPR015424">
    <property type="entry name" value="PyrdxlP-dep_Trfase"/>
</dbReference>
<dbReference type="GO" id="GO:0004758">
    <property type="term" value="F:serine C-palmitoyltransferase activity"/>
    <property type="evidence" value="ECO:0007669"/>
    <property type="project" value="UniProtKB-EC"/>
</dbReference>
<evidence type="ECO:0000256" key="7">
    <source>
        <dbReference type="RuleBase" id="RU003693"/>
    </source>
</evidence>
<dbReference type="GO" id="GO:0046513">
    <property type="term" value="P:ceramide biosynthetic process"/>
    <property type="evidence" value="ECO:0007669"/>
    <property type="project" value="TreeGrafter"/>
</dbReference>
<dbReference type="CDD" id="cd06454">
    <property type="entry name" value="KBL_like"/>
    <property type="match status" value="1"/>
</dbReference>
<dbReference type="Gene3D" id="3.90.1150.10">
    <property type="entry name" value="Aspartate Aminotransferase, domain 1"/>
    <property type="match status" value="1"/>
</dbReference>
<protein>
    <recommendedName>
        <fullName evidence="3">serine C-palmitoyltransferase</fullName>
        <ecNumber evidence="3">2.3.1.50</ecNumber>
    </recommendedName>
</protein>
<evidence type="ECO:0000256" key="8">
    <source>
        <dbReference type="SAM" id="Phobius"/>
    </source>
</evidence>
<dbReference type="PROSITE" id="PS00599">
    <property type="entry name" value="AA_TRANSFER_CLASS_2"/>
    <property type="match status" value="1"/>
</dbReference>
<evidence type="ECO:0000259" key="9">
    <source>
        <dbReference type="Pfam" id="PF00155"/>
    </source>
</evidence>
<comment type="caution">
    <text evidence="10">The sequence shown here is derived from an EMBL/GenBank/DDBJ whole genome shotgun (WGS) entry which is preliminary data.</text>
</comment>
<comment type="catalytic activity">
    <reaction evidence="6">
        <text>L-serine + hexadecanoyl-CoA + H(+) = 3-oxosphinganine + CO2 + CoA</text>
        <dbReference type="Rhea" id="RHEA:14761"/>
        <dbReference type="ChEBI" id="CHEBI:15378"/>
        <dbReference type="ChEBI" id="CHEBI:16526"/>
        <dbReference type="ChEBI" id="CHEBI:33384"/>
        <dbReference type="ChEBI" id="CHEBI:57287"/>
        <dbReference type="ChEBI" id="CHEBI:57379"/>
        <dbReference type="ChEBI" id="CHEBI:58299"/>
        <dbReference type="EC" id="2.3.1.50"/>
    </reaction>
</comment>
<keyword evidence="8" id="KW-0812">Transmembrane</keyword>
<dbReference type="EC" id="2.3.1.50" evidence="3"/>
<evidence type="ECO:0000256" key="2">
    <source>
        <dbReference type="ARBA" id="ARBA00008392"/>
    </source>
</evidence>
<keyword evidence="4" id="KW-0808">Transferase</keyword>
<evidence type="ECO:0000256" key="6">
    <source>
        <dbReference type="ARBA" id="ARBA00048528"/>
    </source>
</evidence>
<evidence type="ECO:0000256" key="3">
    <source>
        <dbReference type="ARBA" id="ARBA00013220"/>
    </source>
</evidence>
<keyword evidence="8" id="KW-0472">Membrane</keyword>
<dbReference type="InterPro" id="IPR001917">
    <property type="entry name" value="Aminotrans_II_pyridoxalP_BS"/>
</dbReference>
<sequence length="637" mass="71421">MTNEFKSENKSSSSSPFTKLNPLSFSTSTLSDSSIHSTDSIIDSPISIIKSNPKTIHQNILSDLPPKSVTLAKLKPIIAFDPFDQAQQQDRFGLKHSEFGFDGLNQNFRWVSQFKSDSEFIHVTDEEPGYWIYLSTYFSYLILIILGHIRDFFGKRFKSESFQHLMPNNGYAALNSDFDSFYTRRLKARMEDCFARPVTGVAGRTINLIERTTLDYCKSFQFTGNIKQALNISSYNYLGFAQSKGLVNHKVEHTINDLSISVGGTRSDVGNLLIHLKCEKLISNFLGVEDSLIVSQGFATNSSTLPSLASKGTLIISDEFNHSSIRFGSRLSGALVRQYKHNDMFELENLLRESISQGQPRTHRPWKKIIVVVEGIYSMEGTIVNLPALYALKATYKFYLYVDEAHSIGALGPHGKGVCDYFGLDPSGCDILMGTLTKSFGASGGYIAGKKSIIESLRYKNHSNIYSESMSAPVVQQIISSLSLIIGQEEELKVAQNEEDPKMDLSLNEGKERLRRLAFNARYLSSGLRKLGFIVYGNRDSPIIPLLIFNPGKMLQFSRMMLERYSIVIVVVAYPATPLVSSRVRFCVSASHTKFDLDKVLIACDEIGDILGLKLSKNSNKWSIDQVIDRWDELVQD</sequence>
<dbReference type="GO" id="GO:0046512">
    <property type="term" value="P:sphingosine biosynthetic process"/>
    <property type="evidence" value="ECO:0007669"/>
    <property type="project" value="TreeGrafter"/>
</dbReference>
<evidence type="ECO:0000313" key="11">
    <source>
        <dbReference type="Proteomes" id="UP000886653"/>
    </source>
</evidence>
<dbReference type="OrthoDB" id="65434at2759"/>
<comment type="similarity">
    <text evidence="2 7">Belongs to the class-II pyridoxal-phosphate-dependent aminotransferase family.</text>
</comment>
<dbReference type="InterPro" id="IPR015422">
    <property type="entry name" value="PyrdxlP-dep_Trfase_small"/>
</dbReference>
<dbReference type="GO" id="GO:0017059">
    <property type="term" value="C:serine palmitoyltransferase complex"/>
    <property type="evidence" value="ECO:0007669"/>
    <property type="project" value="TreeGrafter"/>
</dbReference>
<gene>
    <name evidence="10" type="ORF">CROQUDRAFT_723191</name>
</gene>
<keyword evidence="11" id="KW-1185">Reference proteome</keyword>
<name>A0A9P6TBP8_9BASI</name>